<dbReference type="InParanoid" id="D7FTK2"/>
<gene>
    <name evidence="2" type="ORF">Esi_0251_0012</name>
</gene>
<organism evidence="2 3">
    <name type="scientific">Ectocarpus siliculosus</name>
    <name type="common">Brown alga</name>
    <name type="synonym">Conferva siliculosa</name>
    <dbReference type="NCBI Taxonomy" id="2880"/>
    <lineage>
        <taxon>Eukaryota</taxon>
        <taxon>Sar</taxon>
        <taxon>Stramenopiles</taxon>
        <taxon>Ochrophyta</taxon>
        <taxon>PX clade</taxon>
        <taxon>Phaeophyceae</taxon>
        <taxon>Ectocarpales</taxon>
        <taxon>Ectocarpaceae</taxon>
        <taxon>Ectocarpus</taxon>
    </lineage>
</organism>
<evidence type="ECO:0000313" key="2">
    <source>
        <dbReference type="EMBL" id="CBJ31393.1"/>
    </source>
</evidence>
<keyword evidence="3" id="KW-1185">Reference proteome</keyword>
<feature type="compositionally biased region" description="Basic and acidic residues" evidence="1">
    <location>
        <begin position="202"/>
        <end position="215"/>
    </location>
</feature>
<feature type="compositionally biased region" description="Low complexity" evidence="1">
    <location>
        <begin position="239"/>
        <end position="265"/>
    </location>
</feature>
<proteinExistence type="predicted"/>
<dbReference type="EMBL" id="FN648433">
    <property type="protein sequence ID" value="CBJ31393.1"/>
    <property type="molecule type" value="Genomic_DNA"/>
</dbReference>
<dbReference type="AlphaFoldDB" id="D7FTK2"/>
<dbReference type="Proteomes" id="UP000002630">
    <property type="component" value="Linkage Group LG30"/>
</dbReference>
<accession>D7FTK2</accession>
<name>D7FTK2_ECTSI</name>
<feature type="region of interest" description="Disordered" evidence="1">
    <location>
        <begin position="134"/>
        <end position="159"/>
    </location>
</feature>
<evidence type="ECO:0000256" key="1">
    <source>
        <dbReference type="SAM" id="MobiDB-lite"/>
    </source>
</evidence>
<reference evidence="2 3" key="1">
    <citation type="journal article" date="2010" name="Nature">
        <title>The Ectocarpus genome and the independent evolution of multicellularity in brown algae.</title>
        <authorList>
            <person name="Cock J.M."/>
            <person name="Sterck L."/>
            <person name="Rouze P."/>
            <person name="Scornet D."/>
            <person name="Allen A.E."/>
            <person name="Amoutzias G."/>
            <person name="Anthouard V."/>
            <person name="Artiguenave F."/>
            <person name="Aury J.M."/>
            <person name="Badger J.H."/>
            <person name="Beszteri B."/>
            <person name="Billiau K."/>
            <person name="Bonnet E."/>
            <person name="Bothwell J.H."/>
            <person name="Bowler C."/>
            <person name="Boyen C."/>
            <person name="Brownlee C."/>
            <person name="Carrano C.J."/>
            <person name="Charrier B."/>
            <person name="Cho G.Y."/>
            <person name="Coelho S.M."/>
            <person name="Collen J."/>
            <person name="Corre E."/>
            <person name="Da Silva C."/>
            <person name="Delage L."/>
            <person name="Delaroque N."/>
            <person name="Dittami S.M."/>
            <person name="Doulbeau S."/>
            <person name="Elias M."/>
            <person name="Farnham G."/>
            <person name="Gachon C.M."/>
            <person name="Gschloessl B."/>
            <person name="Heesch S."/>
            <person name="Jabbari K."/>
            <person name="Jubin C."/>
            <person name="Kawai H."/>
            <person name="Kimura K."/>
            <person name="Kloareg B."/>
            <person name="Kupper F.C."/>
            <person name="Lang D."/>
            <person name="Le Bail A."/>
            <person name="Leblanc C."/>
            <person name="Lerouge P."/>
            <person name="Lohr M."/>
            <person name="Lopez P.J."/>
            <person name="Martens C."/>
            <person name="Maumus F."/>
            <person name="Michel G."/>
            <person name="Miranda-Saavedra D."/>
            <person name="Morales J."/>
            <person name="Moreau H."/>
            <person name="Motomura T."/>
            <person name="Nagasato C."/>
            <person name="Napoli C.A."/>
            <person name="Nelson D.R."/>
            <person name="Nyvall-Collen P."/>
            <person name="Peters A.F."/>
            <person name="Pommier C."/>
            <person name="Potin P."/>
            <person name="Poulain J."/>
            <person name="Quesneville H."/>
            <person name="Read B."/>
            <person name="Rensing S.A."/>
            <person name="Ritter A."/>
            <person name="Rousvoal S."/>
            <person name="Samanta M."/>
            <person name="Samson G."/>
            <person name="Schroeder D.C."/>
            <person name="Segurens B."/>
            <person name="Strittmatter M."/>
            <person name="Tonon T."/>
            <person name="Tregear J.W."/>
            <person name="Valentin K."/>
            <person name="von Dassow P."/>
            <person name="Yamagishi T."/>
            <person name="Van de Peer Y."/>
            <person name="Wincker P."/>
        </authorList>
    </citation>
    <scope>NUCLEOTIDE SEQUENCE [LARGE SCALE GENOMIC DNA]</scope>
    <source>
        <strain evidence="3">Ec32 / CCAP1310/4</strain>
    </source>
</reference>
<dbReference type="EMBL" id="FN649755">
    <property type="protein sequence ID" value="CBJ31393.1"/>
    <property type="molecule type" value="Genomic_DNA"/>
</dbReference>
<evidence type="ECO:0000313" key="3">
    <source>
        <dbReference type="Proteomes" id="UP000002630"/>
    </source>
</evidence>
<protein>
    <submittedName>
        <fullName evidence="2">Uncharacterized protein</fullName>
    </submittedName>
</protein>
<feature type="compositionally biased region" description="Gly residues" evidence="1">
    <location>
        <begin position="216"/>
        <end position="234"/>
    </location>
</feature>
<feature type="region of interest" description="Disordered" evidence="1">
    <location>
        <begin position="1"/>
        <end position="33"/>
    </location>
</feature>
<feature type="region of interest" description="Disordered" evidence="1">
    <location>
        <begin position="194"/>
        <end position="272"/>
    </location>
</feature>
<sequence length="379" mass="38155">MAGGGGLKANENNPNLVNDMGSGIRPTGSGGGLSEAKMEMMEMDAAALLLPQVDVRDMRLTTTSPAGSVESDFWGEGEGDDVMENDGFDPMEAAHAAVDRNDACGQHMQPSTDGDTRLLEDLLLDGLGLRHMEAGPSGGVVAATAGAGDRGASRSSSRRGAAAGAVAAAQSRPAKASGGGGILSNCALDDFPATPATNKNASDTDKPGTKAKGDHGTGAGGRASGGGGGGGTGGRKNRLSPGSASSSASSTPLSVLSSNSSTPRSAGDGSQTSLGSIAAMTLNPSLWKLVERGETCPFPDCAFTVAFFERKEARKAAAAAAAAGGGGGVGAGVLKEEGEEEKDKDKENRSRCRHFHTLCGCRHTRGVLKGRLFQVCVYV</sequence>